<feature type="transmembrane region" description="Helical" evidence="6">
    <location>
        <begin position="105"/>
        <end position="123"/>
    </location>
</feature>
<gene>
    <name evidence="7" type="ORF">GCM10010954_34630</name>
</gene>
<dbReference type="InterPro" id="IPR002781">
    <property type="entry name" value="TM_pro_TauE-like"/>
</dbReference>
<dbReference type="PANTHER" id="PTHR43701">
    <property type="entry name" value="MEMBRANE TRANSPORTER PROTEIN MJ0441-RELATED"/>
    <property type="match status" value="1"/>
</dbReference>
<accession>A0A917BAU3</accession>
<dbReference type="RefSeq" id="WP_188378758.1">
    <property type="nucleotide sequence ID" value="NZ_BMEL01000004.1"/>
</dbReference>
<dbReference type="Proteomes" id="UP000660110">
    <property type="component" value="Unassembled WGS sequence"/>
</dbReference>
<feature type="transmembrane region" description="Helical" evidence="6">
    <location>
        <begin position="7"/>
        <end position="35"/>
    </location>
</feature>
<keyword evidence="3 6" id="KW-0812">Transmembrane</keyword>
<evidence type="ECO:0000256" key="3">
    <source>
        <dbReference type="ARBA" id="ARBA00022692"/>
    </source>
</evidence>
<evidence type="ECO:0000313" key="8">
    <source>
        <dbReference type="Proteomes" id="UP000660110"/>
    </source>
</evidence>
<comment type="caution">
    <text evidence="7">The sequence shown here is derived from an EMBL/GenBank/DDBJ whole genome shotgun (WGS) entry which is preliminary data.</text>
</comment>
<evidence type="ECO:0000256" key="2">
    <source>
        <dbReference type="ARBA" id="ARBA00009142"/>
    </source>
</evidence>
<feature type="transmembrane region" description="Helical" evidence="6">
    <location>
        <begin position="199"/>
        <end position="216"/>
    </location>
</feature>
<keyword evidence="8" id="KW-1185">Reference proteome</keyword>
<feature type="transmembrane region" description="Helical" evidence="6">
    <location>
        <begin position="79"/>
        <end position="99"/>
    </location>
</feature>
<dbReference type="GO" id="GO:0005886">
    <property type="term" value="C:plasma membrane"/>
    <property type="evidence" value="ECO:0007669"/>
    <property type="project" value="UniProtKB-SubCell"/>
</dbReference>
<evidence type="ECO:0000256" key="5">
    <source>
        <dbReference type="ARBA" id="ARBA00023136"/>
    </source>
</evidence>
<dbReference type="PANTHER" id="PTHR43701:SF2">
    <property type="entry name" value="MEMBRANE TRANSPORTER PROTEIN YJNA-RELATED"/>
    <property type="match status" value="1"/>
</dbReference>
<keyword evidence="6" id="KW-1003">Cell membrane</keyword>
<evidence type="ECO:0000256" key="4">
    <source>
        <dbReference type="ARBA" id="ARBA00022989"/>
    </source>
</evidence>
<feature type="transmembrane region" description="Helical" evidence="6">
    <location>
        <begin position="169"/>
        <end position="187"/>
    </location>
</feature>
<comment type="subcellular location">
    <subcellularLocation>
        <location evidence="6">Cell membrane</location>
        <topology evidence="6">Multi-pass membrane protein</topology>
    </subcellularLocation>
    <subcellularLocation>
        <location evidence="1">Membrane</location>
        <topology evidence="1">Multi-pass membrane protein</topology>
    </subcellularLocation>
</comment>
<dbReference type="EMBL" id="BMEL01000004">
    <property type="protein sequence ID" value="GGF32511.1"/>
    <property type="molecule type" value="Genomic_DNA"/>
</dbReference>
<comment type="similarity">
    <text evidence="2 6">Belongs to the 4-toluene sulfonate uptake permease (TSUP) (TC 2.A.102) family.</text>
</comment>
<feature type="transmembrane region" description="Helical" evidence="6">
    <location>
        <begin position="222"/>
        <end position="240"/>
    </location>
</feature>
<evidence type="ECO:0000256" key="6">
    <source>
        <dbReference type="RuleBase" id="RU363041"/>
    </source>
</evidence>
<keyword evidence="4 6" id="KW-1133">Transmembrane helix</keyword>
<dbReference type="AlphaFoldDB" id="A0A917BAU3"/>
<dbReference type="Pfam" id="PF01925">
    <property type="entry name" value="TauE"/>
    <property type="match status" value="1"/>
</dbReference>
<protein>
    <recommendedName>
        <fullName evidence="6">Probable membrane transporter protein</fullName>
    </recommendedName>
</protein>
<feature type="transmembrane region" description="Helical" evidence="6">
    <location>
        <begin position="47"/>
        <end position="67"/>
    </location>
</feature>
<proteinExistence type="inferred from homology"/>
<dbReference type="InterPro" id="IPR051598">
    <property type="entry name" value="TSUP/Inactive_protease-like"/>
</dbReference>
<keyword evidence="5 6" id="KW-0472">Membrane</keyword>
<reference evidence="7" key="1">
    <citation type="journal article" date="2014" name="Int. J. Syst. Evol. Microbiol.">
        <title>Complete genome sequence of Corynebacterium casei LMG S-19264T (=DSM 44701T), isolated from a smear-ripened cheese.</title>
        <authorList>
            <consortium name="US DOE Joint Genome Institute (JGI-PGF)"/>
            <person name="Walter F."/>
            <person name="Albersmeier A."/>
            <person name="Kalinowski J."/>
            <person name="Ruckert C."/>
        </authorList>
    </citation>
    <scope>NUCLEOTIDE SEQUENCE</scope>
    <source>
        <strain evidence="7">CGMCC 1.12153</strain>
    </source>
</reference>
<reference evidence="7" key="2">
    <citation type="submission" date="2020-09" db="EMBL/GenBank/DDBJ databases">
        <authorList>
            <person name="Sun Q."/>
            <person name="Zhou Y."/>
        </authorList>
    </citation>
    <scope>NUCLEOTIDE SEQUENCE</scope>
    <source>
        <strain evidence="7">CGMCC 1.12153</strain>
    </source>
</reference>
<name>A0A917BAU3_HALAA</name>
<evidence type="ECO:0000256" key="1">
    <source>
        <dbReference type="ARBA" id="ARBA00004141"/>
    </source>
</evidence>
<feature type="transmembrane region" description="Helical" evidence="6">
    <location>
        <begin position="252"/>
        <end position="270"/>
    </location>
</feature>
<sequence length="271" mass="29301">MLIVLSLLIGFITAFIGSIAGLGGGVILVPVLLFLGDQLDSFQWVSPQTIVGISLVVMIFTGLSSALSYLKHKRVDLKVGFILMAGSIPGGIFGSWLNQFFQTDGFALLFGIVMIAVSLVFFLPRDSSKENPFHRGISREKEINGQTFFYRVPIMVSVLFAFGVGVLSGLLGIGGGSLIVPALILLFKIPPHIATATSMFMIFFASITSSATHVYLGHVEWAHTLLFIPGAYLGGTVGAIVNRQLNSQTVEWFLRILLILIGIRLIWQGIG</sequence>
<evidence type="ECO:0000313" key="7">
    <source>
        <dbReference type="EMBL" id="GGF32511.1"/>
    </source>
</evidence>
<organism evidence="7 8">
    <name type="scientific">Halobacillus andaensis</name>
    <dbReference type="NCBI Taxonomy" id="1176239"/>
    <lineage>
        <taxon>Bacteria</taxon>
        <taxon>Bacillati</taxon>
        <taxon>Bacillota</taxon>
        <taxon>Bacilli</taxon>
        <taxon>Bacillales</taxon>
        <taxon>Bacillaceae</taxon>
        <taxon>Halobacillus</taxon>
    </lineage>
</organism>